<gene>
    <name evidence="1" type="ORF">TrCOL_g2013</name>
</gene>
<evidence type="ECO:0000313" key="2">
    <source>
        <dbReference type="Proteomes" id="UP001165065"/>
    </source>
</evidence>
<dbReference type="OrthoDB" id="194531at2759"/>
<comment type="caution">
    <text evidence="1">The sequence shown here is derived from an EMBL/GenBank/DDBJ whole genome shotgun (WGS) entry which is preliminary data.</text>
</comment>
<name>A0A9W7L9G8_9STRA</name>
<dbReference type="AlphaFoldDB" id="A0A9W7L9G8"/>
<keyword evidence="2" id="KW-1185">Reference proteome</keyword>
<evidence type="ECO:0000313" key="1">
    <source>
        <dbReference type="EMBL" id="GMI39983.1"/>
    </source>
</evidence>
<accession>A0A9W7L9G8</accession>
<protein>
    <submittedName>
        <fullName evidence="1">Uncharacterized protein</fullName>
    </submittedName>
</protein>
<sequence>MVYAIVVHHRHKSGHKTLVQGRADLLEFVKSKVEQDKLKDILDPNTGASKVQISNTPLYECFNILEEAGWDLVNGFGAGTADQYVFHKRVT</sequence>
<reference evidence="2" key="1">
    <citation type="journal article" date="2023" name="Commun. Biol.">
        <title>Genome analysis of Parmales, the sister group of diatoms, reveals the evolutionary specialization of diatoms from phago-mixotrophs to photoautotrophs.</title>
        <authorList>
            <person name="Ban H."/>
            <person name="Sato S."/>
            <person name="Yoshikawa S."/>
            <person name="Yamada K."/>
            <person name="Nakamura Y."/>
            <person name="Ichinomiya M."/>
            <person name="Sato N."/>
            <person name="Blanc-Mathieu R."/>
            <person name="Endo H."/>
            <person name="Kuwata A."/>
            <person name="Ogata H."/>
        </authorList>
    </citation>
    <scope>NUCLEOTIDE SEQUENCE [LARGE SCALE GENOMIC DNA]</scope>
</reference>
<proteinExistence type="predicted"/>
<organism evidence="1 2">
    <name type="scientific">Triparma columacea</name>
    <dbReference type="NCBI Taxonomy" id="722753"/>
    <lineage>
        <taxon>Eukaryota</taxon>
        <taxon>Sar</taxon>
        <taxon>Stramenopiles</taxon>
        <taxon>Ochrophyta</taxon>
        <taxon>Bolidophyceae</taxon>
        <taxon>Parmales</taxon>
        <taxon>Triparmaceae</taxon>
        <taxon>Triparma</taxon>
    </lineage>
</organism>
<dbReference type="Proteomes" id="UP001165065">
    <property type="component" value="Unassembled WGS sequence"/>
</dbReference>
<dbReference type="EMBL" id="BRYA01001170">
    <property type="protein sequence ID" value="GMI39983.1"/>
    <property type="molecule type" value="Genomic_DNA"/>
</dbReference>